<feature type="transmembrane region" description="Helical" evidence="1">
    <location>
        <begin position="74"/>
        <end position="90"/>
    </location>
</feature>
<dbReference type="EMBL" id="BSDD01000002">
    <property type="protein sequence ID" value="GLH69474.1"/>
    <property type="molecule type" value="Genomic_DNA"/>
</dbReference>
<evidence type="ECO:0000313" key="3">
    <source>
        <dbReference type="Proteomes" id="UP001165089"/>
    </source>
</evidence>
<gene>
    <name evidence="2" type="ORF">GETHPA_10070</name>
</gene>
<keyword evidence="1" id="KW-1133">Transmembrane helix</keyword>
<reference evidence="2 3" key="1">
    <citation type="journal article" date="2023" name="Antonie Van Leeuwenhoek">
        <title>Mesoterricola silvestris gen. nov., sp. nov., Mesoterricola sediminis sp. nov., Geothrix oryzae sp. nov., Geothrix edaphica sp. nov., Geothrix rubra sp. nov., and Geothrix limicola sp. nov., six novel members of Acidobacteriota isolated from soils.</title>
        <authorList>
            <person name="Itoh H."/>
            <person name="Sugisawa Y."/>
            <person name="Mise K."/>
            <person name="Xu Z."/>
            <person name="Kuniyasu M."/>
            <person name="Ushijima N."/>
            <person name="Kawano K."/>
            <person name="Kobayashi E."/>
            <person name="Shiratori Y."/>
            <person name="Masuda Y."/>
            <person name="Senoo K."/>
        </authorList>
    </citation>
    <scope>NUCLEOTIDE SEQUENCE [LARGE SCALE GENOMIC DNA]</scope>
    <source>
        <strain evidence="2 3">Red803</strain>
    </source>
</reference>
<evidence type="ECO:0000313" key="2">
    <source>
        <dbReference type="EMBL" id="GLH69474.1"/>
    </source>
</evidence>
<feature type="transmembrane region" description="Helical" evidence="1">
    <location>
        <begin position="102"/>
        <end position="121"/>
    </location>
</feature>
<accession>A0ABQ5Q410</accession>
<comment type="caution">
    <text evidence="2">The sequence shown here is derived from an EMBL/GenBank/DDBJ whole genome shotgun (WGS) entry which is preliminary data.</text>
</comment>
<dbReference type="Gene3D" id="3.30.450.20">
    <property type="entry name" value="PAS domain"/>
    <property type="match status" value="1"/>
</dbReference>
<keyword evidence="1" id="KW-0812">Transmembrane</keyword>
<protein>
    <recommendedName>
        <fullName evidence="4">HAMP domain-containing protein</fullName>
    </recommendedName>
</protein>
<feature type="transmembrane region" description="Helical" evidence="1">
    <location>
        <begin position="453"/>
        <end position="473"/>
    </location>
</feature>
<dbReference type="RefSeq" id="WP_285723494.1">
    <property type="nucleotide sequence ID" value="NZ_BSDD01000002.1"/>
</dbReference>
<feature type="transmembrane region" description="Helical" evidence="1">
    <location>
        <begin position="171"/>
        <end position="191"/>
    </location>
</feature>
<keyword evidence="3" id="KW-1185">Reference proteome</keyword>
<proteinExistence type="predicted"/>
<evidence type="ECO:0008006" key="4">
    <source>
        <dbReference type="Google" id="ProtNLM"/>
    </source>
</evidence>
<organism evidence="2 3">
    <name type="scientific">Geothrix rubra</name>
    <dbReference type="NCBI Taxonomy" id="2927977"/>
    <lineage>
        <taxon>Bacteria</taxon>
        <taxon>Pseudomonadati</taxon>
        <taxon>Acidobacteriota</taxon>
        <taxon>Holophagae</taxon>
        <taxon>Holophagales</taxon>
        <taxon>Holophagaceae</taxon>
        <taxon>Geothrix</taxon>
    </lineage>
</organism>
<keyword evidence="1" id="KW-0472">Membrane</keyword>
<feature type="transmembrane region" description="Helical" evidence="1">
    <location>
        <begin position="128"/>
        <end position="151"/>
    </location>
</feature>
<dbReference type="Proteomes" id="UP001165089">
    <property type="component" value="Unassembled WGS sequence"/>
</dbReference>
<feature type="transmembrane region" description="Helical" evidence="1">
    <location>
        <begin position="37"/>
        <end position="62"/>
    </location>
</feature>
<sequence>MPTLSPRQRFLIALLLGSAGFLVNLLRFEIFFNVDFIFGSVFVMLAILLAGPVAGVIAAVIAGGATLVLWNHPWALVIATAEALCVGGLHSRRSWDLLLADLLYWVVLGTPIVWVCYHLVLHIQPETTLLIILKQSVNGIVNTLLACLLHLSWRARSRPRGGPRPAFRNAVFVTLVSLVTFPALLFLAAFLRREIRNEEQLLANRSVELDRVTRRALNDWIGDRHQAIATLAALVARPDLDAAARQQATDIIRTASPAFRRVGVLDDRAIVTAYSPLLDDQGRTVLGRDFSDRPYIPILKETLRPHVADLAMGRIGRPAPIFPLVVPILRNGRYDGYCIGITDTNLVRELLQTIAGQGNGQLTLLDRKGLVVSTTRTDLPVMAAFPPVEGEARPLGEGIWHRIPMARLGQSRMQRWRHSLVVREGLLGPELPWKVVVELPFAPLIDTLTRISILGLGALLLLILGTVSLAQVLSRGFTTSVAQLEAATRAFPALLDSDPEKRLILPDSGIEEMHHLALRFDQMAEALRASFRELRAFKDTLEQRVVARTAELQTALDTIRTLHGIIPICSSCKKIRDDHGAWNQLETYISQHTDAAFTHGICPECARRFLADARREDAEG</sequence>
<name>A0ABQ5Q410_9BACT</name>
<evidence type="ECO:0000256" key="1">
    <source>
        <dbReference type="SAM" id="Phobius"/>
    </source>
</evidence>